<proteinExistence type="predicted"/>
<accession>A0A397EW48</accession>
<gene>
    <name evidence="1" type="ORF">DYB31_013984</name>
</gene>
<sequence length="153" mass="17414">PAVNNAVQGFFRHAKEDKKMGLFQDMDVHLKDGCRSHLAKLIRAAFETDIRTGEKYGGWRLDDDVAHCTMSGASVLMHRALRSWIKPRLVKYIMKTLARRHASLTSSNVAVAKQMARKVCRRVPEFRRSAAESANRQPKSGQSVVYFLHQSQF</sequence>
<organism evidence="1 2">
    <name type="scientific">Aphanomyces astaci</name>
    <name type="common">Crayfish plague agent</name>
    <dbReference type="NCBI Taxonomy" id="112090"/>
    <lineage>
        <taxon>Eukaryota</taxon>
        <taxon>Sar</taxon>
        <taxon>Stramenopiles</taxon>
        <taxon>Oomycota</taxon>
        <taxon>Saprolegniomycetes</taxon>
        <taxon>Saprolegniales</taxon>
        <taxon>Verrucalvaceae</taxon>
        <taxon>Aphanomyces</taxon>
    </lineage>
</organism>
<name>A0A397EW48_APHAT</name>
<dbReference type="Proteomes" id="UP000266196">
    <property type="component" value="Unassembled WGS sequence"/>
</dbReference>
<dbReference type="VEuPathDB" id="FungiDB:H257_03500"/>
<protein>
    <submittedName>
        <fullName evidence="1">Uncharacterized protein</fullName>
    </submittedName>
</protein>
<feature type="non-terminal residue" evidence="1">
    <location>
        <position position="1"/>
    </location>
</feature>
<dbReference type="AlphaFoldDB" id="A0A397EW48"/>
<evidence type="ECO:0000313" key="2">
    <source>
        <dbReference type="Proteomes" id="UP000266196"/>
    </source>
</evidence>
<reference evidence="1 2" key="1">
    <citation type="submission" date="2018-08" db="EMBL/GenBank/DDBJ databases">
        <title>Aphanomyces genome sequencing and annotation.</title>
        <authorList>
            <person name="Minardi D."/>
            <person name="Oidtmann B."/>
            <person name="Van Der Giezen M."/>
            <person name="Studholme D.J."/>
        </authorList>
    </citation>
    <scope>NUCLEOTIDE SEQUENCE [LARGE SCALE GENOMIC DNA]</scope>
    <source>
        <strain evidence="1 2">197901</strain>
    </source>
</reference>
<evidence type="ECO:0000313" key="1">
    <source>
        <dbReference type="EMBL" id="RHZ01976.1"/>
    </source>
</evidence>
<dbReference type="EMBL" id="QUTE01014588">
    <property type="protein sequence ID" value="RHZ01976.1"/>
    <property type="molecule type" value="Genomic_DNA"/>
</dbReference>
<comment type="caution">
    <text evidence="1">The sequence shown here is derived from an EMBL/GenBank/DDBJ whole genome shotgun (WGS) entry which is preliminary data.</text>
</comment>